<keyword evidence="18" id="KW-1185">Reference proteome</keyword>
<evidence type="ECO:0000256" key="8">
    <source>
        <dbReference type="ARBA" id="ARBA00022771"/>
    </source>
</evidence>
<dbReference type="GO" id="GO:0016567">
    <property type="term" value="P:protein ubiquitination"/>
    <property type="evidence" value="ECO:0007669"/>
    <property type="project" value="InterPro"/>
</dbReference>
<comment type="pathway">
    <text evidence="3">Protein modification; protein ubiquitination.</text>
</comment>
<organism evidence="17 18">
    <name type="scientific">Saponaria officinalis</name>
    <name type="common">Common soapwort</name>
    <name type="synonym">Lychnis saponaria</name>
    <dbReference type="NCBI Taxonomy" id="3572"/>
    <lineage>
        <taxon>Eukaryota</taxon>
        <taxon>Viridiplantae</taxon>
        <taxon>Streptophyta</taxon>
        <taxon>Embryophyta</taxon>
        <taxon>Tracheophyta</taxon>
        <taxon>Spermatophyta</taxon>
        <taxon>Magnoliopsida</taxon>
        <taxon>eudicotyledons</taxon>
        <taxon>Gunneridae</taxon>
        <taxon>Pentapetalae</taxon>
        <taxon>Caryophyllales</taxon>
        <taxon>Caryophyllaceae</taxon>
        <taxon>Caryophylleae</taxon>
        <taxon>Saponaria</taxon>
    </lineage>
</organism>
<evidence type="ECO:0000256" key="13">
    <source>
        <dbReference type="ARBA" id="ARBA00024209"/>
    </source>
</evidence>
<evidence type="ECO:0000313" key="18">
    <source>
        <dbReference type="Proteomes" id="UP001443914"/>
    </source>
</evidence>
<comment type="subcellular location">
    <subcellularLocation>
        <location evidence="2">Membrane</location>
        <topology evidence="2">Single-pass membrane protein</topology>
    </subcellularLocation>
</comment>
<evidence type="ECO:0000256" key="12">
    <source>
        <dbReference type="ARBA" id="ARBA00023136"/>
    </source>
</evidence>
<keyword evidence="7" id="KW-0479">Metal-binding</keyword>
<evidence type="ECO:0000259" key="16">
    <source>
        <dbReference type="PROSITE" id="PS50089"/>
    </source>
</evidence>
<comment type="catalytic activity">
    <reaction evidence="1">
        <text>S-ubiquitinyl-[E2 ubiquitin-conjugating enzyme]-L-cysteine + [acceptor protein]-L-lysine = [E2 ubiquitin-conjugating enzyme]-L-cysteine + N(6)-ubiquitinyl-[acceptor protein]-L-lysine.</text>
        <dbReference type="EC" id="2.3.2.27"/>
    </reaction>
</comment>
<accession>A0AAW1KVI1</accession>
<dbReference type="AlphaFoldDB" id="A0AAW1KVI1"/>
<dbReference type="SUPFAM" id="SSF57850">
    <property type="entry name" value="RING/U-box"/>
    <property type="match status" value="1"/>
</dbReference>
<comment type="similarity">
    <text evidence="13">Belongs to the RING-type zinc finger family. ATL subfamily.</text>
</comment>
<proteinExistence type="inferred from homology"/>
<keyword evidence="5" id="KW-0808">Transferase</keyword>
<feature type="domain" description="RING-type" evidence="16">
    <location>
        <begin position="124"/>
        <end position="166"/>
    </location>
</feature>
<keyword evidence="12 15" id="KW-0472">Membrane</keyword>
<evidence type="ECO:0000256" key="10">
    <source>
        <dbReference type="ARBA" id="ARBA00022833"/>
    </source>
</evidence>
<reference evidence="17" key="1">
    <citation type="submission" date="2024-03" db="EMBL/GenBank/DDBJ databases">
        <title>WGS assembly of Saponaria officinalis var. Norfolk2.</title>
        <authorList>
            <person name="Jenkins J."/>
            <person name="Shu S."/>
            <person name="Grimwood J."/>
            <person name="Barry K."/>
            <person name="Goodstein D."/>
            <person name="Schmutz J."/>
            <person name="Leebens-Mack J."/>
            <person name="Osbourn A."/>
        </authorList>
    </citation>
    <scope>NUCLEOTIDE SEQUENCE [LARGE SCALE GENOMIC DNA]</scope>
    <source>
        <strain evidence="17">JIC</strain>
    </source>
</reference>
<evidence type="ECO:0000256" key="14">
    <source>
        <dbReference type="PROSITE-ProRule" id="PRU00175"/>
    </source>
</evidence>
<evidence type="ECO:0000256" key="1">
    <source>
        <dbReference type="ARBA" id="ARBA00000900"/>
    </source>
</evidence>
<dbReference type="Proteomes" id="UP001443914">
    <property type="component" value="Unassembled WGS sequence"/>
</dbReference>
<evidence type="ECO:0000256" key="2">
    <source>
        <dbReference type="ARBA" id="ARBA00004167"/>
    </source>
</evidence>
<evidence type="ECO:0000256" key="7">
    <source>
        <dbReference type="ARBA" id="ARBA00022723"/>
    </source>
</evidence>
<dbReference type="GO" id="GO:0061630">
    <property type="term" value="F:ubiquitin protein ligase activity"/>
    <property type="evidence" value="ECO:0007669"/>
    <property type="project" value="UniProtKB-EC"/>
</dbReference>
<gene>
    <name evidence="17" type="ORF">RND81_05G066500</name>
</gene>
<protein>
    <recommendedName>
        <fullName evidence="4">RING-type E3 ubiquitin transferase</fullName>
        <ecNumber evidence="4">2.3.2.27</ecNumber>
    </recommendedName>
</protein>
<dbReference type="SMART" id="SM00184">
    <property type="entry name" value="RING"/>
    <property type="match status" value="1"/>
</dbReference>
<keyword evidence="8 14" id="KW-0863">Zinc-finger</keyword>
<dbReference type="EMBL" id="JBDFQZ010000005">
    <property type="protein sequence ID" value="KAK9724350.1"/>
    <property type="molecule type" value="Genomic_DNA"/>
</dbReference>
<evidence type="ECO:0000313" key="17">
    <source>
        <dbReference type="EMBL" id="KAK9724350.1"/>
    </source>
</evidence>
<evidence type="ECO:0000256" key="3">
    <source>
        <dbReference type="ARBA" id="ARBA00004906"/>
    </source>
</evidence>
<dbReference type="EC" id="2.3.2.27" evidence="4"/>
<name>A0AAW1KVI1_SAPOF</name>
<dbReference type="InterPro" id="IPR001841">
    <property type="entry name" value="Znf_RING"/>
</dbReference>
<feature type="transmembrane region" description="Helical" evidence="15">
    <location>
        <begin position="20"/>
        <end position="41"/>
    </location>
</feature>
<evidence type="ECO:0000256" key="6">
    <source>
        <dbReference type="ARBA" id="ARBA00022692"/>
    </source>
</evidence>
<evidence type="ECO:0000256" key="15">
    <source>
        <dbReference type="SAM" id="Phobius"/>
    </source>
</evidence>
<dbReference type="Gene3D" id="3.30.40.10">
    <property type="entry name" value="Zinc/RING finger domain, C3HC4 (zinc finger)"/>
    <property type="match status" value="1"/>
</dbReference>
<dbReference type="InterPro" id="IPR044600">
    <property type="entry name" value="ATL1/ATL16-like"/>
</dbReference>
<keyword evidence="9" id="KW-0833">Ubl conjugation pathway</keyword>
<evidence type="ECO:0000256" key="5">
    <source>
        <dbReference type="ARBA" id="ARBA00022679"/>
    </source>
</evidence>
<dbReference type="CDD" id="cd16461">
    <property type="entry name" value="RING-H2_EL5-like"/>
    <property type="match status" value="1"/>
</dbReference>
<evidence type="ECO:0000256" key="4">
    <source>
        <dbReference type="ARBA" id="ARBA00012483"/>
    </source>
</evidence>
<dbReference type="PANTHER" id="PTHR46913:SF1">
    <property type="entry name" value="RING-H2 FINGER PROTEIN ATL16"/>
    <property type="match status" value="1"/>
</dbReference>
<evidence type="ECO:0000256" key="9">
    <source>
        <dbReference type="ARBA" id="ARBA00022786"/>
    </source>
</evidence>
<comment type="caution">
    <text evidence="17">The sequence shown here is derived from an EMBL/GenBank/DDBJ whole genome shotgun (WGS) entry which is preliminary data.</text>
</comment>
<dbReference type="PANTHER" id="PTHR46913">
    <property type="entry name" value="RING-H2 FINGER PROTEIN ATL16"/>
    <property type="match status" value="1"/>
</dbReference>
<dbReference type="Pfam" id="PF13639">
    <property type="entry name" value="zf-RING_2"/>
    <property type="match status" value="1"/>
</dbReference>
<evidence type="ECO:0000256" key="11">
    <source>
        <dbReference type="ARBA" id="ARBA00022989"/>
    </source>
</evidence>
<keyword evidence="10" id="KW-0862">Zinc</keyword>
<dbReference type="GO" id="GO:0008270">
    <property type="term" value="F:zinc ion binding"/>
    <property type="evidence" value="ECO:0007669"/>
    <property type="project" value="UniProtKB-KW"/>
</dbReference>
<keyword evidence="11 15" id="KW-1133">Transmembrane helix</keyword>
<sequence>MSLSPPPPLPPVSSEFHFPVIAIALIGITATGILLISYYVFVIKCCLHLHRVDVLSRVFSRHRNLDAGTSPATSSAATPGLDDAVIRSIPVIKFRKSSVGRKYAVAGDGDDDGKNDKNQSGIECAVCLCEFEEGEKIRVIPNCCHGFHIDCIDIWLQNCANCPLCRSPVSASSMINNNNIINKFGNGDNTSNDNDDYFSGDDDDYVVIEIQGNNLDEPRLITRTNSSEQQQQEQNRAMLTKKLKQVYSMGDELIDSMRKKDDEFRVQPIRRSISMDMSSNTDFCIEMQEYCRNCDNNVQVNEVISCSNNDNSNNSSKVRRSIFTFGYGRSSRGSIQPIHLDLDP</sequence>
<dbReference type="GO" id="GO:0016020">
    <property type="term" value="C:membrane"/>
    <property type="evidence" value="ECO:0007669"/>
    <property type="project" value="UniProtKB-SubCell"/>
</dbReference>
<dbReference type="InterPro" id="IPR013083">
    <property type="entry name" value="Znf_RING/FYVE/PHD"/>
</dbReference>
<dbReference type="PROSITE" id="PS50089">
    <property type="entry name" value="ZF_RING_2"/>
    <property type="match status" value="1"/>
</dbReference>
<keyword evidence="6 15" id="KW-0812">Transmembrane</keyword>